<proteinExistence type="predicted"/>
<dbReference type="EMBL" id="FPIZ01000038">
    <property type="protein sequence ID" value="SFW88941.1"/>
    <property type="molecule type" value="Genomic_DNA"/>
</dbReference>
<organism evidence="1 2">
    <name type="scientific">Chitinophaga sancti</name>
    <dbReference type="NCBI Taxonomy" id="1004"/>
    <lineage>
        <taxon>Bacteria</taxon>
        <taxon>Pseudomonadati</taxon>
        <taxon>Bacteroidota</taxon>
        <taxon>Chitinophagia</taxon>
        <taxon>Chitinophagales</taxon>
        <taxon>Chitinophagaceae</taxon>
        <taxon>Chitinophaga</taxon>
    </lineage>
</organism>
<dbReference type="Gene3D" id="1.10.720.30">
    <property type="entry name" value="SAP domain"/>
    <property type="match status" value="1"/>
</dbReference>
<evidence type="ECO:0000313" key="1">
    <source>
        <dbReference type="EMBL" id="SFW88941.1"/>
    </source>
</evidence>
<protein>
    <submittedName>
        <fullName evidence="1">Uncharacterized conserved protein</fullName>
    </submittedName>
</protein>
<evidence type="ECO:0000313" key="2">
    <source>
        <dbReference type="Proteomes" id="UP000183788"/>
    </source>
</evidence>
<dbReference type="Proteomes" id="UP000183788">
    <property type="component" value="Unassembled WGS sequence"/>
</dbReference>
<gene>
    <name evidence="1" type="ORF">SAMN05661012_06339</name>
</gene>
<dbReference type="InterPro" id="IPR018668">
    <property type="entry name" value="DNA-binding_VF530-like"/>
</dbReference>
<dbReference type="GO" id="GO:0003677">
    <property type="term" value="F:DNA binding"/>
    <property type="evidence" value="ECO:0007669"/>
    <property type="project" value="InterPro"/>
</dbReference>
<sequence length="105" mass="12319">MAGHNNKNFLDKLQRYKILSAVSLPFKHDNYMESKDPLHGMTLEKILIRLVDSFGWDELGYQVRINCFISNPSIQSSLKFLRKTPWARTKVEEFYKDALKKGQLK</sequence>
<dbReference type="AlphaFoldDB" id="A0A1K1SYM2"/>
<dbReference type="STRING" id="1004.SAMN05661012_06339"/>
<name>A0A1K1SYM2_9BACT</name>
<accession>A0A1K1SYM2</accession>
<reference evidence="1 2" key="1">
    <citation type="submission" date="2016-11" db="EMBL/GenBank/DDBJ databases">
        <authorList>
            <person name="Jaros S."/>
            <person name="Januszkiewicz K."/>
            <person name="Wedrychowicz H."/>
        </authorList>
    </citation>
    <scope>NUCLEOTIDE SEQUENCE [LARGE SCALE GENOMIC DNA]</scope>
    <source>
        <strain evidence="1 2">DSM 784</strain>
    </source>
</reference>
<dbReference type="Pfam" id="PF09905">
    <property type="entry name" value="VF530"/>
    <property type="match status" value="1"/>
</dbReference>
<dbReference type="InterPro" id="IPR036361">
    <property type="entry name" value="SAP_dom_sf"/>
</dbReference>